<evidence type="ECO:0000313" key="3">
    <source>
        <dbReference type="EMBL" id="CAL6057443.1"/>
    </source>
</evidence>
<dbReference type="EMBL" id="CATOUU010000126">
    <property type="protein sequence ID" value="CAI9917238.1"/>
    <property type="molecule type" value="Genomic_DNA"/>
</dbReference>
<protein>
    <submittedName>
        <fullName evidence="2">Uncharacterized protein</fullName>
    </submittedName>
</protein>
<feature type="region of interest" description="Disordered" evidence="1">
    <location>
        <begin position="41"/>
        <end position="69"/>
    </location>
</feature>
<reference evidence="3 4" key="2">
    <citation type="submission" date="2024-07" db="EMBL/GenBank/DDBJ databases">
        <authorList>
            <person name="Akdeniz Z."/>
        </authorList>
    </citation>
    <scope>NUCLEOTIDE SEQUENCE [LARGE SCALE GENOMIC DNA]</scope>
</reference>
<evidence type="ECO:0000256" key="1">
    <source>
        <dbReference type="SAM" id="MobiDB-lite"/>
    </source>
</evidence>
<keyword evidence="4" id="KW-1185">Reference proteome</keyword>
<dbReference type="EMBL" id="CAXDID020000214">
    <property type="protein sequence ID" value="CAL6057443.1"/>
    <property type="molecule type" value="Genomic_DNA"/>
</dbReference>
<feature type="compositionally biased region" description="Polar residues" evidence="1">
    <location>
        <begin position="51"/>
        <end position="69"/>
    </location>
</feature>
<evidence type="ECO:0000313" key="2">
    <source>
        <dbReference type="EMBL" id="CAI9917238.1"/>
    </source>
</evidence>
<organism evidence="2">
    <name type="scientific">Hexamita inflata</name>
    <dbReference type="NCBI Taxonomy" id="28002"/>
    <lineage>
        <taxon>Eukaryota</taxon>
        <taxon>Metamonada</taxon>
        <taxon>Diplomonadida</taxon>
        <taxon>Hexamitidae</taxon>
        <taxon>Hexamitinae</taxon>
        <taxon>Hexamita</taxon>
    </lineage>
</organism>
<dbReference type="AlphaFoldDB" id="A0AA86NDN7"/>
<proteinExistence type="predicted"/>
<sequence>MRAQKSLDAKNFLTLASNNTVEPNKSGIVMQTPFLQYNEPQQSKIARPQSYKRQIQSAKPQKSAQSPQVQIIQKNHRPQFVEPSPSFQSQYLIPKNTPMTIKTTNSSSSLLYSNNPPAPNHSKLFQTKLDDEASIHESIHSSSVQKLRIIEQEFIPLQTRPQSSKSALKINHQNPNIINQTIKNKQVLNKEPVFLPKATFAPFQPPKSVEYVQNKTVKNTPVQNKTVQEEIINENAINNQVREQLKIKLKTIESSLQNKLYAKSKQESQQLEVFKNTIQRKKNLVLDQIGTAHEAAIREIQMLRNLRIRKIVDVTGMPENHVKALYGVQIDFHMIKALQMISIQLAAFNSLYILKGNTGCQGCMSYAGCKKSKIHQYMQTEKSLIKLENDFAFKSGVESTNEQSTYLTQASYIPFESVPERKSPTLGAQNHNDRFIIKPCGCSVCFSCKNEMTCPVCFGPVTGCVKSKVVLWNSGFFDQLQKCQQSIKEIVNGLTNTVISEIQ</sequence>
<reference evidence="2" key="1">
    <citation type="submission" date="2023-06" db="EMBL/GenBank/DDBJ databases">
        <authorList>
            <person name="Kurt Z."/>
        </authorList>
    </citation>
    <scope>NUCLEOTIDE SEQUENCE</scope>
</reference>
<accession>A0AA86NDN7</accession>
<comment type="caution">
    <text evidence="2">The sequence shown here is derived from an EMBL/GenBank/DDBJ whole genome shotgun (WGS) entry which is preliminary data.</text>
</comment>
<name>A0AA86NDN7_9EUKA</name>
<gene>
    <name evidence="3" type="ORF">HINF_LOCUS47510</name>
    <name evidence="2" type="ORF">HINF_LOCUS4883</name>
</gene>
<dbReference type="Proteomes" id="UP001642409">
    <property type="component" value="Unassembled WGS sequence"/>
</dbReference>
<evidence type="ECO:0000313" key="4">
    <source>
        <dbReference type="Proteomes" id="UP001642409"/>
    </source>
</evidence>